<gene>
    <name evidence="1" type="ORF">pipiens_019308</name>
</gene>
<sequence>MLQPAPAPALNDQLSDLSGLSHTVGQYQRQLAPRPMYAGFRQLRLGRDLEEIKRLLECLPGRGLRSSCFG</sequence>
<protein>
    <submittedName>
        <fullName evidence="1">Uncharacterized protein</fullName>
    </submittedName>
</protein>
<keyword evidence="2" id="KW-1185">Reference proteome</keyword>
<evidence type="ECO:0000313" key="1">
    <source>
        <dbReference type="EMBL" id="KAL1403562.1"/>
    </source>
</evidence>
<accession>A0ABD1DVB2</accession>
<dbReference type="AlphaFoldDB" id="A0ABD1DVB2"/>
<comment type="caution">
    <text evidence="1">The sequence shown here is derived from an EMBL/GenBank/DDBJ whole genome shotgun (WGS) entry which is preliminary data.</text>
</comment>
<dbReference type="EMBL" id="JBEHCU010001379">
    <property type="protein sequence ID" value="KAL1403562.1"/>
    <property type="molecule type" value="Genomic_DNA"/>
</dbReference>
<dbReference type="Proteomes" id="UP001562425">
    <property type="component" value="Unassembled WGS sequence"/>
</dbReference>
<name>A0ABD1DVB2_CULPP</name>
<reference evidence="1 2" key="1">
    <citation type="submission" date="2024-05" db="EMBL/GenBank/DDBJ databases">
        <title>Culex pipiens pipiens assembly and annotation.</title>
        <authorList>
            <person name="Alout H."/>
            <person name="Durand T."/>
        </authorList>
    </citation>
    <scope>NUCLEOTIDE SEQUENCE [LARGE SCALE GENOMIC DNA]</scope>
    <source>
        <strain evidence="1">HA-2024</strain>
        <tissue evidence="1">Whole body</tissue>
    </source>
</reference>
<organism evidence="1 2">
    <name type="scientific">Culex pipiens pipiens</name>
    <name type="common">Northern house mosquito</name>
    <dbReference type="NCBI Taxonomy" id="38569"/>
    <lineage>
        <taxon>Eukaryota</taxon>
        <taxon>Metazoa</taxon>
        <taxon>Ecdysozoa</taxon>
        <taxon>Arthropoda</taxon>
        <taxon>Hexapoda</taxon>
        <taxon>Insecta</taxon>
        <taxon>Pterygota</taxon>
        <taxon>Neoptera</taxon>
        <taxon>Endopterygota</taxon>
        <taxon>Diptera</taxon>
        <taxon>Nematocera</taxon>
        <taxon>Culicoidea</taxon>
        <taxon>Culicidae</taxon>
        <taxon>Culicinae</taxon>
        <taxon>Culicini</taxon>
        <taxon>Culex</taxon>
        <taxon>Culex</taxon>
    </lineage>
</organism>
<evidence type="ECO:0000313" key="2">
    <source>
        <dbReference type="Proteomes" id="UP001562425"/>
    </source>
</evidence>
<proteinExistence type="predicted"/>